<dbReference type="InterPro" id="IPR029044">
    <property type="entry name" value="Nucleotide-diphossugar_trans"/>
</dbReference>
<name>A0A1H3K5B3_9BURK</name>
<dbReference type="EMBL" id="FNPE01000005">
    <property type="protein sequence ID" value="SDY47356.1"/>
    <property type="molecule type" value="Genomic_DNA"/>
</dbReference>
<dbReference type="Proteomes" id="UP000183417">
    <property type="component" value="Unassembled WGS sequence"/>
</dbReference>
<reference evidence="1 2" key="1">
    <citation type="submission" date="2016-10" db="EMBL/GenBank/DDBJ databases">
        <authorList>
            <person name="de Groot N.N."/>
        </authorList>
    </citation>
    <scope>NUCLEOTIDE SEQUENCE [LARGE SCALE GENOMIC DNA]</scope>
    <source>
        <strain evidence="1 2">LMG 24775</strain>
    </source>
</reference>
<organism evidence="1 2">
    <name type="scientific">Delftia lacustris</name>
    <dbReference type="NCBI Taxonomy" id="558537"/>
    <lineage>
        <taxon>Bacteria</taxon>
        <taxon>Pseudomonadati</taxon>
        <taxon>Pseudomonadota</taxon>
        <taxon>Betaproteobacteria</taxon>
        <taxon>Burkholderiales</taxon>
        <taxon>Comamonadaceae</taxon>
        <taxon>Delftia</taxon>
    </lineage>
</organism>
<evidence type="ECO:0000313" key="1">
    <source>
        <dbReference type="EMBL" id="SDY47356.1"/>
    </source>
</evidence>
<dbReference type="RefSeq" id="WP_046238475.1">
    <property type="nucleotide sequence ID" value="NZ_CP141274.1"/>
</dbReference>
<evidence type="ECO:0000313" key="2">
    <source>
        <dbReference type="Proteomes" id="UP000183417"/>
    </source>
</evidence>
<evidence type="ECO:0008006" key="3">
    <source>
        <dbReference type="Google" id="ProtNLM"/>
    </source>
</evidence>
<protein>
    <recommendedName>
        <fullName evidence="3">Glycosyltransferase</fullName>
    </recommendedName>
</protein>
<proteinExistence type="predicted"/>
<dbReference type="AlphaFoldDB" id="A0A1H3K5B3"/>
<gene>
    <name evidence="1" type="ORF">SAMN05421547_10548</name>
</gene>
<dbReference type="Gene3D" id="3.90.550.10">
    <property type="entry name" value="Spore Coat Polysaccharide Biosynthesis Protein SpsA, Chain A"/>
    <property type="match status" value="1"/>
</dbReference>
<dbReference type="GeneID" id="94691101"/>
<dbReference type="SUPFAM" id="SSF53448">
    <property type="entry name" value="Nucleotide-diphospho-sugar transferases"/>
    <property type="match status" value="1"/>
</dbReference>
<accession>A0A1H3K5B3</accession>
<sequence>MTVASHAASVAQAAQPPSASPSAQQRFVICMKWGKKYGPEYVNRLYAMVRRHLKGDFRLVCLTDDGVGIRDEVECLPIPPLNLPAGIPERGWNKLATFSADLHGLRGTALFLDVDVVITGPLDDFFTEPGEFLIIHDYKRPWRITGNSSVYRFELGAHPEVLDYFRTHFEEIRRNFRNEQAYLSDMLHKQGKLKYWPQAWCPSFKYHCIPAWPTNYWKPPFVPEGARVVIFHGECNPPDALAGRRNRRFRYIRPATWVAEHWHE</sequence>